<name>A0A1G1WR50_9BACT</name>
<organism evidence="13 14">
    <name type="scientific">Candidatus Woykebacteria bacterium RIFCSPHIGHO2_02_FULL_43_16b</name>
    <dbReference type="NCBI Taxonomy" id="1802601"/>
    <lineage>
        <taxon>Bacteria</taxon>
        <taxon>Candidatus Woykeibacteriota</taxon>
    </lineage>
</organism>
<evidence type="ECO:0000256" key="9">
    <source>
        <dbReference type="ARBA" id="ARBA00023049"/>
    </source>
</evidence>
<evidence type="ECO:0000256" key="2">
    <source>
        <dbReference type="ARBA" id="ARBA00004141"/>
    </source>
</evidence>
<dbReference type="InterPro" id="IPR001478">
    <property type="entry name" value="PDZ"/>
</dbReference>
<protein>
    <recommendedName>
        <fullName evidence="12">PDZ domain-containing protein</fullName>
    </recommendedName>
</protein>
<dbReference type="Gene3D" id="2.30.42.10">
    <property type="match status" value="1"/>
</dbReference>
<evidence type="ECO:0000256" key="5">
    <source>
        <dbReference type="ARBA" id="ARBA00022692"/>
    </source>
</evidence>
<dbReference type="InterPro" id="IPR041489">
    <property type="entry name" value="PDZ_6"/>
</dbReference>
<dbReference type="Pfam" id="PF02163">
    <property type="entry name" value="Peptidase_M50"/>
    <property type="match status" value="1"/>
</dbReference>
<dbReference type="InterPro" id="IPR004387">
    <property type="entry name" value="Pept_M50_Zn"/>
</dbReference>
<keyword evidence="7" id="KW-0862">Zinc</keyword>
<feature type="transmembrane region" description="Helical" evidence="11">
    <location>
        <begin position="325"/>
        <end position="351"/>
    </location>
</feature>
<evidence type="ECO:0000256" key="6">
    <source>
        <dbReference type="ARBA" id="ARBA00022801"/>
    </source>
</evidence>
<comment type="cofactor">
    <cofactor evidence="1">
        <name>Zn(2+)</name>
        <dbReference type="ChEBI" id="CHEBI:29105"/>
    </cofactor>
</comment>
<dbReference type="SMART" id="SM00228">
    <property type="entry name" value="PDZ"/>
    <property type="match status" value="1"/>
</dbReference>
<evidence type="ECO:0000256" key="10">
    <source>
        <dbReference type="ARBA" id="ARBA00023136"/>
    </source>
</evidence>
<dbReference type="GO" id="GO:0004222">
    <property type="term" value="F:metalloendopeptidase activity"/>
    <property type="evidence" value="ECO:0007669"/>
    <property type="project" value="InterPro"/>
</dbReference>
<proteinExistence type="inferred from homology"/>
<dbReference type="InterPro" id="IPR008915">
    <property type="entry name" value="Peptidase_M50"/>
</dbReference>
<evidence type="ECO:0000256" key="8">
    <source>
        <dbReference type="ARBA" id="ARBA00022989"/>
    </source>
</evidence>
<dbReference type="Pfam" id="PF17820">
    <property type="entry name" value="PDZ_6"/>
    <property type="match status" value="1"/>
</dbReference>
<evidence type="ECO:0000256" key="3">
    <source>
        <dbReference type="ARBA" id="ARBA00007931"/>
    </source>
</evidence>
<dbReference type="GO" id="GO:0016020">
    <property type="term" value="C:membrane"/>
    <property type="evidence" value="ECO:0007669"/>
    <property type="project" value="UniProtKB-SubCell"/>
</dbReference>
<dbReference type="PROSITE" id="PS50106">
    <property type="entry name" value="PDZ"/>
    <property type="match status" value="1"/>
</dbReference>
<comment type="similarity">
    <text evidence="3">Belongs to the peptidase M50B family.</text>
</comment>
<reference evidence="13 14" key="1">
    <citation type="journal article" date="2016" name="Nat. Commun.">
        <title>Thousands of microbial genomes shed light on interconnected biogeochemical processes in an aquifer system.</title>
        <authorList>
            <person name="Anantharaman K."/>
            <person name="Brown C.T."/>
            <person name="Hug L.A."/>
            <person name="Sharon I."/>
            <person name="Castelle C.J."/>
            <person name="Probst A.J."/>
            <person name="Thomas B.C."/>
            <person name="Singh A."/>
            <person name="Wilkins M.J."/>
            <person name="Karaoz U."/>
            <person name="Brodie E.L."/>
            <person name="Williams K.H."/>
            <person name="Hubbard S.S."/>
            <person name="Banfield J.F."/>
        </authorList>
    </citation>
    <scope>NUCLEOTIDE SEQUENCE [LARGE SCALE GENOMIC DNA]</scope>
</reference>
<dbReference type="PANTHER" id="PTHR42837:SF2">
    <property type="entry name" value="MEMBRANE METALLOPROTEASE ARASP2, CHLOROPLASTIC-RELATED"/>
    <property type="match status" value="1"/>
</dbReference>
<evidence type="ECO:0000256" key="7">
    <source>
        <dbReference type="ARBA" id="ARBA00022833"/>
    </source>
</evidence>
<feature type="transmembrane region" description="Helical" evidence="11">
    <location>
        <begin position="273"/>
        <end position="295"/>
    </location>
</feature>
<keyword evidence="10 11" id="KW-0472">Membrane</keyword>
<comment type="subcellular location">
    <subcellularLocation>
        <location evidence="2">Membrane</location>
        <topology evidence="2">Multi-pass membrane protein</topology>
    </subcellularLocation>
</comment>
<keyword evidence="9" id="KW-0482">Metalloprotease</keyword>
<keyword evidence="5 11" id="KW-0812">Transmembrane</keyword>
<feature type="domain" description="PDZ" evidence="12">
    <location>
        <begin position="118"/>
        <end position="194"/>
    </location>
</feature>
<dbReference type="CDD" id="cd06163">
    <property type="entry name" value="S2P-M50_PDZ_RseP-like"/>
    <property type="match status" value="1"/>
</dbReference>
<keyword evidence="4" id="KW-0645">Protease</keyword>
<evidence type="ECO:0000256" key="1">
    <source>
        <dbReference type="ARBA" id="ARBA00001947"/>
    </source>
</evidence>
<accession>A0A1G1WR50</accession>
<feature type="transmembrane region" description="Helical" evidence="11">
    <location>
        <begin position="94"/>
        <end position="118"/>
    </location>
</feature>
<evidence type="ECO:0000256" key="4">
    <source>
        <dbReference type="ARBA" id="ARBA00022670"/>
    </source>
</evidence>
<dbReference type="EMBL" id="MHCX01000005">
    <property type="protein sequence ID" value="OGY30208.1"/>
    <property type="molecule type" value="Genomic_DNA"/>
</dbReference>
<dbReference type="GO" id="GO:0006508">
    <property type="term" value="P:proteolysis"/>
    <property type="evidence" value="ECO:0007669"/>
    <property type="project" value="UniProtKB-KW"/>
</dbReference>
<sequence length="365" mass="40159">MTYLVSLVVFILALGLLVIIHELGHFLTAKLFNVRVEEFGFGLPPRLFGKKKGETIYSINAIPAGGFVKLTGEDGPEVDNDPRSFSSLVPWKRAIIIVAGVTMNFLLAVIAFSIIYSVGGPVVSDRVLIEKVAADSPAAQAGLREGDFLIKLDGLKVNDPRRLGRIIKERAGQETEVIYEREGQELTTRVTPRKDPPVGQGPTGIQTISDVSIKSYPLWEAPIVGTTQAFRLTGEMVEGFGLMIADLVVKREAPEEVGGIIRIGYMTHKATEAGWQTVLMLVGLLSLNLAFLNILPLPALDGGRFVFVLFEGITRRRVPPRIEKIIHGSGMAFLLFLVLLITYNDLIWVWANTSLKDKFQLLLPK</sequence>
<comment type="caution">
    <text evidence="13">The sequence shown here is derived from an EMBL/GenBank/DDBJ whole genome shotgun (WGS) entry which is preliminary data.</text>
</comment>
<dbReference type="InterPro" id="IPR036034">
    <property type="entry name" value="PDZ_sf"/>
</dbReference>
<keyword evidence="6" id="KW-0378">Hydrolase</keyword>
<gene>
    <name evidence="13" type="ORF">A3J50_02020</name>
</gene>
<evidence type="ECO:0000313" key="13">
    <source>
        <dbReference type="EMBL" id="OGY30208.1"/>
    </source>
</evidence>
<evidence type="ECO:0000313" key="14">
    <source>
        <dbReference type="Proteomes" id="UP000177821"/>
    </source>
</evidence>
<keyword evidence="8 11" id="KW-1133">Transmembrane helix</keyword>
<evidence type="ECO:0000256" key="11">
    <source>
        <dbReference type="SAM" id="Phobius"/>
    </source>
</evidence>
<dbReference type="Proteomes" id="UP000177821">
    <property type="component" value="Unassembled WGS sequence"/>
</dbReference>
<feature type="transmembrane region" description="Helical" evidence="11">
    <location>
        <begin position="6"/>
        <end position="27"/>
    </location>
</feature>
<dbReference type="AlphaFoldDB" id="A0A1G1WR50"/>
<dbReference type="PANTHER" id="PTHR42837">
    <property type="entry name" value="REGULATOR OF SIGMA-E PROTEASE RSEP"/>
    <property type="match status" value="1"/>
</dbReference>
<evidence type="ECO:0000259" key="12">
    <source>
        <dbReference type="PROSITE" id="PS50106"/>
    </source>
</evidence>
<dbReference type="CDD" id="cd23081">
    <property type="entry name" value="cpPDZ_EcRseP-like"/>
    <property type="match status" value="1"/>
</dbReference>
<dbReference type="SUPFAM" id="SSF50156">
    <property type="entry name" value="PDZ domain-like"/>
    <property type="match status" value="1"/>
</dbReference>